<dbReference type="PANTHER" id="PTHR45138">
    <property type="entry name" value="REGULATORY COMPONENTS OF SENSORY TRANSDUCTION SYSTEM"/>
    <property type="match status" value="1"/>
</dbReference>
<evidence type="ECO:0000256" key="1">
    <source>
        <dbReference type="ARBA" id="ARBA00012528"/>
    </source>
</evidence>
<keyword evidence="3" id="KW-1133">Transmembrane helix</keyword>
<feature type="transmembrane region" description="Helical" evidence="3">
    <location>
        <begin position="7"/>
        <end position="28"/>
    </location>
</feature>
<dbReference type="Proteomes" id="UP000289193">
    <property type="component" value="Unassembled WGS sequence"/>
</dbReference>
<sequence>MPTKNKIILLVISIISFTFFLITIDMVYNFRNYGIQSIDDKAKAVAKTIEHSLTSQMVSGVIDDRELFLSQLEDIPNIDKIWLSRGQKVIDMYGKGFNNETARDEVDKEVLRTGETKRVVNDQIFSQSTYRITIPYNATSKGKINCMSCHTNANEGDTLGAISIEMSIDDSKQIGMRTITDTLLIALVLMIVIIFLLNFIISPFLSLFDSIKKVMNKAQQGDYSYRIQNPKGKEAKDVALWINGLLEKLEITLEAIDSKISIFLSENHKVTDKDHLINVKNTVDRLSDVYKFRKTIEYDETIDDVYNRLAEVLKIKLGITKFNFFEINTITNEIILVHSEANVICNIFEQGCRADRTNTTIDSTQFKDICPACPSCDKTNYFCVPYAISNELDLIISIYTETVNQTIEVREMIPYIQDYVDAAKTVIVSKKLMNILEYNAQTDALTGLKNRKYLEDAVSKITSQTKRSGISYGVLLLDIDFFKMVNDTYGHDVGDNAIKLVAQTLNENIRESDMAVRYGGEEFIVLLYNCDEKGALDVAEKIRINFSKKDIPTGGTTTIRKTMSIGVSMFPEDAQDLEECIKYSDLALYKAKNSGRNKVIKFERTLL</sequence>
<dbReference type="SUPFAM" id="SSF55073">
    <property type="entry name" value="Nucleotide cyclase"/>
    <property type="match status" value="1"/>
</dbReference>
<proteinExistence type="predicted"/>
<evidence type="ECO:0000313" key="8">
    <source>
        <dbReference type="Proteomes" id="UP000289193"/>
    </source>
</evidence>
<dbReference type="EC" id="2.7.7.65" evidence="1"/>
<evidence type="ECO:0000313" key="5">
    <source>
        <dbReference type="EMBL" id="AXH13170.1"/>
    </source>
</evidence>
<dbReference type="Pfam" id="PF00990">
    <property type="entry name" value="GGDEF"/>
    <property type="match status" value="1"/>
</dbReference>
<feature type="transmembrane region" description="Helical" evidence="3">
    <location>
        <begin position="183"/>
        <end position="208"/>
    </location>
</feature>
<dbReference type="SMART" id="SM00267">
    <property type="entry name" value="GGDEF"/>
    <property type="match status" value="1"/>
</dbReference>
<evidence type="ECO:0000259" key="4">
    <source>
        <dbReference type="PROSITE" id="PS50887"/>
    </source>
</evidence>
<dbReference type="InterPro" id="IPR029787">
    <property type="entry name" value="Nucleotide_cyclase"/>
</dbReference>
<evidence type="ECO:0000256" key="3">
    <source>
        <dbReference type="SAM" id="Phobius"/>
    </source>
</evidence>
<accession>A0AAX2AC18</accession>
<feature type="domain" description="GGDEF" evidence="4">
    <location>
        <begin position="470"/>
        <end position="604"/>
    </location>
</feature>
<dbReference type="KEGG" id="hbv:ABIV_2195"/>
<dbReference type="NCBIfam" id="TIGR00254">
    <property type="entry name" value="GGDEF"/>
    <property type="match status" value="1"/>
</dbReference>
<evidence type="ECO:0000313" key="7">
    <source>
        <dbReference type="Proteomes" id="UP000253850"/>
    </source>
</evidence>
<dbReference type="Proteomes" id="UP000253850">
    <property type="component" value="Chromosome"/>
</dbReference>
<dbReference type="InterPro" id="IPR043128">
    <property type="entry name" value="Rev_trsase/Diguanyl_cyclase"/>
</dbReference>
<keyword evidence="3" id="KW-0812">Transmembrane</keyword>
<protein>
    <recommendedName>
        <fullName evidence="1">diguanylate cyclase</fullName>
        <ecNumber evidence="1">2.7.7.65</ecNumber>
    </recommendedName>
</protein>
<organism evidence="6 8">
    <name type="scientific">Halarcobacter bivalviorum</name>
    <dbReference type="NCBI Taxonomy" id="663364"/>
    <lineage>
        <taxon>Bacteria</taxon>
        <taxon>Pseudomonadati</taxon>
        <taxon>Campylobacterota</taxon>
        <taxon>Epsilonproteobacteria</taxon>
        <taxon>Campylobacterales</taxon>
        <taxon>Arcobacteraceae</taxon>
        <taxon>Halarcobacter</taxon>
    </lineage>
</organism>
<dbReference type="InterPro" id="IPR050469">
    <property type="entry name" value="Diguanylate_Cyclase"/>
</dbReference>
<evidence type="ECO:0000256" key="2">
    <source>
        <dbReference type="ARBA" id="ARBA00034247"/>
    </source>
</evidence>
<dbReference type="PANTHER" id="PTHR45138:SF9">
    <property type="entry name" value="DIGUANYLATE CYCLASE DGCM-RELATED"/>
    <property type="match status" value="1"/>
</dbReference>
<dbReference type="CDD" id="cd01949">
    <property type="entry name" value="GGDEF"/>
    <property type="match status" value="1"/>
</dbReference>
<dbReference type="Gene3D" id="3.30.450.290">
    <property type="match status" value="1"/>
</dbReference>
<dbReference type="FunFam" id="3.30.70.270:FF:000001">
    <property type="entry name" value="Diguanylate cyclase domain protein"/>
    <property type="match status" value="1"/>
</dbReference>
<keyword evidence="3" id="KW-0472">Membrane</keyword>
<gene>
    <name evidence="5" type="ORF">ABIV_2195</name>
    <name evidence="6" type="ORF">CRV05_07525</name>
</gene>
<evidence type="ECO:0000313" key="6">
    <source>
        <dbReference type="EMBL" id="RXK10221.1"/>
    </source>
</evidence>
<dbReference type="PROSITE" id="PS50887">
    <property type="entry name" value="GGDEF"/>
    <property type="match status" value="1"/>
</dbReference>
<dbReference type="GO" id="GO:0052621">
    <property type="term" value="F:diguanylate cyclase activity"/>
    <property type="evidence" value="ECO:0007669"/>
    <property type="project" value="UniProtKB-EC"/>
</dbReference>
<dbReference type="Gene3D" id="3.30.70.270">
    <property type="match status" value="1"/>
</dbReference>
<keyword evidence="8" id="KW-1185">Reference proteome</keyword>
<reference evidence="5 7" key="2">
    <citation type="submission" date="2018-07" db="EMBL/GenBank/DDBJ databases">
        <title>Complete genome of the Arcobacter bivalviorum type strain LMG 26154.</title>
        <authorList>
            <person name="Miller W.G."/>
            <person name="Yee E."/>
            <person name="Bono J.L."/>
        </authorList>
    </citation>
    <scope>NUCLEOTIDE SEQUENCE [LARGE SCALE GENOMIC DNA]</scope>
    <source>
        <strain evidence="5 7">LMG 26154</strain>
    </source>
</reference>
<dbReference type="RefSeq" id="WP_114839960.1">
    <property type="nucleotide sequence ID" value="NZ_CP031217.1"/>
</dbReference>
<dbReference type="InterPro" id="IPR000160">
    <property type="entry name" value="GGDEF_dom"/>
</dbReference>
<dbReference type="EMBL" id="PDKM01000003">
    <property type="protein sequence ID" value="RXK10221.1"/>
    <property type="molecule type" value="Genomic_DNA"/>
</dbReference>
<reference evidence="6 8" key="1">
    <citation type="submission" date="2017-10" db="EMBL/GenBank/DDBJ databases">
        <title>Genomics of the genus Arcobacter.</title>
        <authorList>
            <person name="Perez-Cataluna A."/>
            <person name="Figueras M.J."/>
        </authorList>
    </citation>
    <scope>NUCLEOTIDE SEQUENCE [LARGE SCALE GENOMIC DNA]</scope>
    <source>
        <strain evidence="6 8">CECT 7835</strain>
    </source>
</reference>
<comment type="catalytic activity">
    <reaction evidence="2">
        <text>2 GTP = 3',3'-c-di-GMP + 2 diphosphate</text>
        <dbReference type="Rhea" id="RHEA:24898"/>
        <dbReference type="ChEBI" id="CHEBI:33019"/>
        <dbReference type="ChEBI" id="CHEBI:37565"/>
        <dbReference type="ChEBI" id="CHEBI:58805"/>
        <dbReference type="EC" id="2.7.7.65"/>
    </reaction>
</comment>
<dbReference type="AlphaFoldDB" id="A0AAX2AC18"/>
<dbReference type="EMBL" id="CP031217">
    <property type="protein sequence ID" value="AXH13170.1"/>
    <property type="molecule type" value="Genomic_DNA"/>
</dbReference>
<name>A0AAX2AC18_9BACT</name>